<dbReference type="InterPro" id="IPR009003">
    <property type="entry name" value="Peptidase_S1_PA"/>
</dbReference>
<dbReference type="Gene3D" id="2.40.10.10">
    <property type="entry name" value="Trypsin-like serine proteases"/>
    <property type="match status" value="1"/>
</dbReference>
<protein>
    <submittedName>
        <fullName evidence="3">Chymotrypsin-1-like</fullName>
    </submittedName>
</protein>
<dbReference type="PROSITE" id="PS00135">
    <property type="entry name" value="TRYPSIN_SER"/>
    <property type="match status" value="1"/>
</dbReference>
<dbReference type="EMBL" id="OX597819">
    <property type="protein sequence ID" value="CAI9724878.1"/>
    <property type="molecule type" value="Genomic_DNA"/>
</dbReference>
<dbReference type="InterPro" id="IPR001254">
    <property type="entry name" value="Trypsin_dom"/>
</dbReference>
<proteinExistence type="predicted"/>
<dbReference type="AlphaFoldDB" id="A0AA36AYX6"/>
<evidence type="ECO:0000313" key="4">
    <source>
        <dbReference type="Proteomes" id="UP001162480"/>
    </source>
</evidence>
<reference evidence="3" key="1">
    <citation type="submission" date="2023-08" db="EMBL/GenBank/DDBJ databases">
        <authorList>
            <person name="Alioto T."/>
            <person name="Alioto T."/>
            <person name="Gomez Garrido J."/>
        </authorList>
    </citation>
    <scope>NUCLEOTIDE SEQUENCE</scope>
</reference>
<accession>A0AA36AYX6</accession>
<name>A0AA36AYX6_OCTVU</name>
<dbReference type="PANTHER" id="PTHR24253">
    <property type="entry name" value="TRANSMEMBRANE PROTEASE SERINE"/>
    <property type="match status" value="1"/>
</dbReference>
<dbReference type="GO" id="GO:0006508">
    <property type="term" value="P:proteolysis"/>
    <property type="evidence" value="ECO:0007669"/>
    <property type="project" value="InterPro"/>
</dbReference>
<evidence type="ECO:0000256" key="1">
    <source>
        <dbReference type="ARBA" id="ARBA00023157"/>
    </source>
</evidence>
<sequence length="169" mass="18584">MKENDIAILILKDPVDEEKCVKFATMARLGETFRGKCIAAGWGKLAFQGNSPNELYKVGLPYISPEDCRKRSRMGIAEGVLCAGDFGDSGGPLYCPNSSGKMVLAGVTSFGHKCNGEVSAFTDVRYFQKWITRNCKNVFDAKPCDKREICGPDAHTCKYELLSAEIIEL</sequence>
<organism evidence="3 4">
    <name type="scientific">Octopus vulgaris</name>
    <name type="common">Common octopus</name>
    <dbReference type="NCBI Taxonomy" id="6645"/>
    <lineage>
        <taxon>Eukaryota</taxon>
        <taxon>Metazoa</taxon>
        <taxon>Spiralia</taxon>
        <taxon>Lophotrochozoa</taxon>
        <taxon>Mollusca</taxon>
        <taxon>Cephalopoda</taxon>
        <taxon>Coleoidea</taxon>
        <taxon>Octopodiformes</taxon>
        <taxon>Octopoda</taxon>
        <taxon>Incirrata</taxon>
        <taxon>Octopodidae</taxon>
        <taxon>Octopus</taxon>
    </lineage>
</organism>
<evidence type="ECO:0000259" key="2">
    <source>
        <dbReference type="PROSITE" id="PS50240"/>
    </source>
</evidence>
<dbReference type="Pfam" id="PF00089">
    <property type="entry name" value="Trypsin"/>
    <property type="match status" value="1"/>
</dbReference>
<feature type="domain" description="Peptidase S1" evidence="2">
    <location>
        <begin position="1"/>
        <end position="136"/>
    </location>
</feature>
<dbReference type="SMART" id="SM00020">
    <property type="entry name" value="Tryp_SPc"/>
    <property type="match status" value="1"/>
</dbReference>
<dbReference type="InterPro" id="IPR033116">
    <property type="entry name" value="TRYPSIN_SER"/>
</dbReference>
<keyword evidence="1" id="KW-1015">Disulfide bond</keyword>
<gene>
    <name evidence="3" type="ORF">OCTVUL_1B018328</name>
</gene>
<dbReference type="Proteomes" id="UP001162480">
    <property type="component" value="Chromosome 6"/>
</dbReference>
<dbReference type="GO" id="GO:0004252">
    <property type="term" value="F:serine-type endopeptidase activity"/>
    <property type="evidence" value="ECO:0007669"/>
    <property type="project" value="InterPro"/>
</dbReference>
<dbReference type="SUPFAM" id="SSF50494">
    <property type="entry name" value="Trypsin-like serine proteases"/>
    <property type="match status" value="1"/>
</dbReference>
<dbReference type="PROSITE" id="PS50240">
    <property type="entry name" value="TRYPSIN_DOM"/>
    <property type="match status" value="1"/>
</dbReference>
<dbReference type="InterPro" id="IPR043504">
    <property type="entry name" value="Peptidase_S1_PA_chymotrypsin"/>
</dbReference>
<evidence type="ECO:0000313" key="3">
    <source>
        <dbReference type="EMBL" id="CAI9724878.1"/>
    </source>
</evidence>
<keyword evidence="4" id="KW-1185">Reference proteome</keyword>